<sequence>MSKWKVFFFDGNRWFGVVNSPAKFKELLAAYNGDLALLLNRAKRAPVKEVAKLPSDYHLGAAKRTRTGEMPNFGFRREHINGTQTLGDWLRENKIDLALATPQ</sequence>
<dbReference type="STRING" id="1619037.UT67_C0002G0029"/>
<accession>A0A0G0SKY1</accession>
<dbReference type="EMBL" id="LBXR01000002">
    <property type="protein sequence ID" value="KKR35405.1"/>
    <property type="molecule type" value="Genomic_DNA"/>
</dbReference>
<reference evidence="1 2" key="1">
    <citation type="journal article" date="2015" name="Nature">
        <title>rRNA introns, odd ribosomes, and small enigmatic genomes across a large radiation of phyla.</title>
        <authorList>
            <person name="Brown C.T."/>
            <person name="Hug L.A."/>
            <person name="Thomas B.C."/>
            <person name="Sharon I."/>
            <person name="Castelle C.J."/>
            <person name="Singh A."/>
            <person name="Wilkins M.J."/>
            <person name="Williams K.H."/>
            <person name="Banfield J.F."/>
        </authorList>
    </citation>
    <scope>NUCLEOTIDE SEQUENCE [LARGE SCALE GENOMIC DNA]</scope>
</reference>
<protein>
    <submittedName>
        <fullName evidence="1">Uncharacterized protein</fullName>
    </submittedName>
</protein>
<evidence type="ECO:0000313" key="2">
    <source>
        <dbReference type="Proteomes" id="UP000034855"/>
    </source>
</evidence>
<name>A0A0G0SKY1_9BACT</name>
<evidence type="ECO:0000313" key="1">
    <source>
        <dbReference type="EMBL" id="KKR35405.1"/>
    </source>
</evidence>
<comment type="caution">
    <text evidence="1">The sequence shown here is derived from an EMBL/GenBank/DDBJ whole genome shotgun (WGS) entry which is preliminary data.</text>
</comment>
<organism evidence="1 2">
    <name type="scientific">Candidatus Magasanikbacteria bacterium GW2011_GWA2_40_10</name>
    <dbReference type="NCBI Taxonomy" id="1619037"/>
    <lineage>
        <taxon>Bacteria</taxon>
        <taxon>Candidatus Magasanikiibacteriota</taxon>
    </lineage>
</organism>
<proteinExistence type="predicted"/>
<dbReference type="AlphaFoldDB" id="A0A0G0SKY1"/>
<gene>
    <name evidence="1" type="ORF">UT67_C0002G0029</name>
</gene>
<dbReference type="Proteomes" id="UP000034855">
    <property type="component" value="Unassembled WGS sequence"/>
</dbReference>